<dbReference type="Proteomes" id="UP001054945">
    <property type="component" value="Unassembled WGS sequence"/>
</dbReference>
<dbReference type="EMBL" id="BPLR01012874">
    <property type="protein sequence ID" value="GIY57267.1"/>
    <property type="molecule type" value="Genomic_DNA"/>
</dbReference>
<evidence type="ECO:0000256" key="1">
    <source>
        <dbReference type="SAM" id="MobiDB-lite"/>
    </source>
</evidence>
<evidence type="ECO:0000313" key="3">
    <source>
        <dbReference type="Proteomes" id="UP001054945"/>
    </source>
</evidence>
<protein>
    <submittedName>
        <fullName evidence="2">Uncharacterized protein</fullName>
    </submittedName>
</protein>
<gene>
    <name evidence="2" type="ORF">CEXT_219351</name>
</gene>
<reference evidence="2 3" key="1">
    <citation type="submission" date="2021-06" db="EMBL/GenBank/DDBJ databases">
        <title>Caerostris extrusa draft genome.</title>
        <authorList>
            <person name="Kono N."/>
            <person name="Arakawa K."/>
        </authorList>
    </citation>
    <scope>NUCLEOTIDE SEQUENCE [LARGE SCALE GENOMIC DNA]</scope>
</reference>
<feature type="region of interest" description="Disordered" evidence="1">
    <location>
        <begin position="46"/>
        <end position="68"/>
    </location>
</feature>
<evidence type="ECO:0000313" key="2">
    <source>
        <dbReference type="EMBL" id="GIY57267.1"/>
    </source>
</evidence>
<dbReference type="AlphaFoldDB" id="A0AAV4UHQ2"/>
<keyword evidence="3" id="KW-1185">Reference proteome</keyword>
<sequence length="68" mass="7686">MLLHMRQWIVNRDQGMGNCGCDSNEECIDMESGSWVGFHQEIPEFTPSPERGLDGQHCVEGNKFAKSD</sequence>
<name>A0AAV4UHQ2_CAEEX</name>
<accession>A0AAV4UHQ2</accession>
<proteinExistence type="predicted"/>
<organism evidence="2 3">
    <name type="scientific">Caerostris extrusa</name>
    <name type="common">Bark spider</name>
    <name type="synonym">Caerostris bankana</name>
    <dbReference type="NCBI Taxonomy" id="172846"/>
    <lineage>
        <taxon>Eukaryota</taxon>
        <taxon>Metazoa</taxon>
        <taxon>Ecdysozoa</taxon>
        <taxon>Arthropoda</taxon>
        <taxon>Chelicerata</taxon>
        <taxon>Arachnida</taxon>
        <taxon>Araneae</taxon>
        <taxon>Araneomorphae</taxon>
        <taxon>Entelegynae</taxon>
        <taxon>Araneoidea</taxon>
        <taxon>Araneidae</taxon>
        <taxon>Caerostris</taxon>
    </lineage>
</organism>
<comment type="caution">
    <text evidence="2">The sequence shown here is derived from an EMBL/GenBank/DDBJ whole genome shotgun (WGS) entry which is preliminary data.</text>
</comment>